<gene>
    <name evidence="3" type="ORF">HKD32_14845</name>
</gene>
<dbReference type="GeneID" id="81475970"/>
<evidence type="ECO:0000313" key="3">
    <source>
        <dbReference type="EMBL" id="MBF0872099.1"/>
    </source>
</evidence>
<name>A0A9Q2IVB1_GLUJA</name>
<feature type="region of interest" description="Disordered" evidence="1">
    <location>
        <begin position="178"/>
        <end position="237"/>
    </location>
</feature>
<feature type="chain" id="PRO_5040205635" description="Pilus assembly protein CpaD" evidence="2">
    <location>
        <begin position="18"/>
        <end position="237"/>
    </location>
</feature>
<feature type="compositionally biased region" description="Pro residues" evidence="1">
    <location>
        <begin position="228"/>
        <end position="237"/>
    </location>
</feature>
<comment type="caution">
    <text evidence="3">The sequence shown here is derived from an EMBL/GenBank/DDBJ whole genome shotgun (WGS) entry which is preliminary data.</text>
</comment>
<evidence type="ECO:0000313" key="4">
    <source>
        <dbReference type="Proteomes" id="UP000661006"/>
    </source>
</evidence>
<dbReference type="EMBL" id="JABCQN010000012">
    <property type="protein sequence ID" value="MBF0872099.1"/>
    <property type="molecule type" value="Genomic_DNA"/>
</dbReference>
<accession>A0A9Q2IVB1</accession>
<reference evidence="3" key="2">
    <citation type="submission" date="2020-11" db="EMBL/GenBank/DDBJ databases">
        <title>Description of novel Gluconobacter species.</title>
        <authorList>
            <person name="Cleenwerck I."/>
            <person name="Cnockaert M."/>
            <person name="Borremans W."/>
            <person name="Wieme A.D."/>
            <person name="De Vuyst L."/>
            <person name="Vandamme P."/>
        </authorList>
    </citation>
    <scope>NUCLEOTIDE SEQUENCE</scope>
    <source>
        <strain evidence="3">R71697</strain>
    </source>
</reference>
<feature type="signal peptide" evidence="2">
    <location>
        <begin position="1"/>
        <end position="17"/>
    </location>
</feature>
<protein>
    <recommendedName>
        <fullName evidence="5">Pilus assembly protein CpaD</fullName>
    </recommendedName>
</protein>
<reference evidence="3" key="1">
    <citation type="submission" date="2020-04" db="EMBL/GenBank/DDBJ databases">
        <authorList>
            <person name="Sombolestani A."/>
        </authorList>
    </citation>
    <scope>NUCLEOTIDE SEQUENCE</scope>
    <source>
        <strain evidence="3">R71697</strain>
    </source>
</reference>
<evidence type="ECO:0000256" key="1">
    <source>
        <dbReference type="SAM" id="MobiDB-lite"/>
    </source>
</evidence>
<evidence type="ECO:0008006" key="5">
    <source>
        <dbReference type="Google" id="ProtNLM"/>
    </source>
</evidence>
<dbReference type="Proteomes" id="UP000661006">
    <property type="component" value="Unassembled WGS sequence"/>
</dbReference>
<feature type="compositionally biased region" description="Gly residues" evidence="1">
    <location>
        <begin position="195"/>
        <end position="205"/>
    </location>
</feature>
<feature type="compositionally biased region" description="Low complexity" evidence="1">
    <location>
        <begin position="183"/>
        <end position="194"/>
    </location>
</feature>
<dbReference type="PROSITE" id="PS51257">
    <property type="entry name" value="PROKAR_LIPOPROTEIN"/>
    <property type="match status" value="1"/>
</dbReference>
<dbReference type="AlphaFoldDB" id="A0A9Q2IVB1"/>
<proteinExistence type="predicted"/>
<keyword evidence="2" id="KW-0732">Signal</keyword>
<organism evidence="3 4">
    <name type="scientific">Gluconobacter japonicus</name>
    <dbReference type="NCBI Taxonomy" id="376620"/>
    <lineage>
        <taxon>Bacteria</taxon>
        <taxon>Pseudomonadati</taxon>
        <taxon>Pseudomonadota</taxon>
        <taxon>Alphaproteobacteria</taxon>
        <taxon>Acetobacterales</taxon>
        <taxon>Acetobacteraceae</taxon>
        <taxon>Gluconobacter</taxon>
    </lineage>
</organism>
<evidence type="ECO:0000256" key="2">
    <source>
        <dbReference type="SAM" id="SignalP"/>
    </source>
</evidence>
<sequence length="237" mass="24253">MIRAAFIVLCLSFTALAGCNENTAIQKAVSPPLLLRQLVHRGSLSAYSPDSDIRQAIASLGPGRDIHAVINTANPRLSALTEAALIRSGVNAARIRHTSDPSMTFVLYAYTLVLPECGGALRRSWFGDVSGSMTALGTCTQARALGQELDNAGDLVDPAQLQPANGARFGQVVELWEKHQEKGSQQSSGSSSVTGPGGGSGGSTGTPGSAALLGNTGQSAGVDGMTSLPPPPAASNE</sequence>
<dbReference type="RefSeq" id="WP_061928663.1">
    <property type="nucleotide sequence ID" value="NZ_JABCQN010000012.1"/>
</dbReference>